<dbReference type="InterPro" id="IPR003591">
    <property type="entry name" value="Leu-rich_rpt_typical-subtyp"/>
</dbReference>
<dbReference type="EMBL" id="JAVXUO010002730">
    <property type="protein sequence ID" value="KAK2970330.1"/>
    <property type="molecule type" value="Genomic_DNA"/>
</dbReference>
<name>A0AA88R4Y3_9ASTE</name>
<accession>A0AA88R4Y3</accession>
<dbReference type="Gene3D" id="3.80.10.10">
    <property type="entry name" value="Ribonuclease Inhibitor"/>
    <property type="match status" value="2"/>
</dbReference>
<dbReference type="Proteomes" id="UP001187471">
    <property type="component" value="Unassembled WGS sequence"/>
</dbReference>
<keyword evidence="7" id="KW-0547">Nucleotide-binding</keyword>
<dbReference type="PANTHER" id="PTHR27008">
    <property type="entry name" value="OS04G0122200 PROTEIN"/>
    <property type="match status" value="1"/>
</dbReference>
<dbReference type="GO" id="GO:0006952">
    <property type="term" value="P:defense response"/>
    <property type="evidence" value="ECO:0007669"/>
    <property type="project" value="UniProtKB-ARBA"/>
</dbReference>
<feature type="transmembrane region" description="Helical" evidence="8">
    <location>
        <begin position="466"/>
        <end position="488"/>
    </location>
</feature>
<dbReference type="SMART" id="SM00365">
    <property type="entry name" value="LRR_SD22"/>
    <property type="match status" value="3"/>
</dbReference>
<dbReference type="InterPro" id="IPR000719">
    <property type="entry name" value="Prot_kinase_dom"/>
</dbReference>
<dbReference type="Pfam" id="PF00560">
    <property type="entry name" value="LRR_1"/>
    <property type="match status" value="2"/>
</dbReference>
<dbReference type="FunFam" id="3.80.10.10:FF:000095">
    <property type="entry name" value="LRR receptor-like serine/threonine-protein kinase GSO1"/>
    <property type="match status" value="1"/>
</dbReference>
<dbReference type="InterPro" id="IPR001611">
    <property type="entry name" value="Leu-rich_rpt"/>
</dbReference>
<evidence type="ECO:0000256" key="4">
    <source>
        <dbReference type="ARBA" id="ARBA00022737"/>
    </source>
</evidence>
<keyword evidence="2" id="KW-0433">Leucine-rich repeat</keyword>
<evidence type="ECO:0000313" key="11">
    <source>
        <dbReference type="Proteomes" id="UP001187471"/>
    </source>
</evidence>
<dbReference type="AlphaFoldDB" id="A0AA88R4Y3"/>
<dbReference type="SMART" id="SM00369">
    <property type="entry name" value="LRR_TYP"/>
    <property type="match status" value="6"/>
</dbReference>
<dbReference type="Gene3D" id="3.30.200.20">
    <property type="entry name" value="Phosphorylase Kinase, domain 1"/>
    <property type="match status" value="1"/>
</dbReference>
<feature type="binding site" evidence="7">
    <location>
        <position position="552"/>
    </location>
    <ligand>
        <name>ATP</name>
        <dbReference type="ChEBI" id="CHEBI:30616"/>
    </ligand>
</feature>
<dbReference type="GO" id="GO:0005524">
    <property type="term" value="F:ATP binding"/>
    <property type="evidence" value="ECO:0007669"/>
    <property type="project" value="UniProtKB-UniRule"/>
</dbReference>
<dbReference type="Pfam" id="PF23598">
    <property type="entry name" value="LRR_14"/>
    <property type="match status" value="1"/>
</dbReference>
<dbReference type="InterPro" id="IPR032675">
    <property type="entry name" value="LRR_dom_sf"/>
</dbReference>
<comment type="subcellular location">
    <subcellularLocation>
        <location evidence="1">Membrane</location>
        <topology evidence="1">Single-pass membrane protein</topology>
    </subcellularLocation>
</comment>
<keyword evidence="4" id="KW-0677">Repeat</keyword>
<evidence type="ECO:0000313" key="10">
    <source>
        <dbReference type="EMBL" id="KAK2970330.1"/>
    </source>
</evidence>
<dbReference type="GO" id="GO:0051707">
    <property type="term" value="P:response to other organism"/>
    <property type="evidence" value="ECO:0007669"/>
    <property type="project" value="UniProtKB-ARBA"/>
</dbReference>
<comment type="caution">
    <text evidence="10">The sequence shown here is derived from an EMBL/GenBank/DDBJ whole genome shotgun (WGS) entry which is preliminary data.</text>
</comment>
<dbReference type="InterPro" id="IPR055414">
    <property type="entry name" value="LRR_R13L4/SHOC2-like"/>
</dbReference>
<evidence type="ECO:0000256" key="8">
    <source>
        <dbReference type="SAM" id="Phobius"/>
    </source>
</evidence>
<keyword evidence="7" id="KW-0067">ATP-binding</keyword>
<evidence type="ECO:0000259" key="9">
    <source>
        <dbReference type="PROSITE" id="PS50011"/>
    </source>
</evidence>
<evidence type="ECO:0000256" key="5">
    <source>
        <dbReference type="ARBA" id="ARBA00022989"/>
    </source>
</evidence>
<proteinExistence type="predicted"/>
<dbReference type="InterPro" id="IPR011009">
    <property type="entry name" value="Kinase-like_dom_sf"/>
</dbReference>
<dbReference type="GO" id="GO:0004674">
    <property type="term" value="F:protein serine/threonine kinase activity"/>
    <property type="evidence" value="ECO:0007669"/>
    <property type="project" value="UniProtKB-EC"/>
</dbReference>
<dbReference type="Pfam" id="PF07714">
    <property type="entry name" value="PK_Tyr_Ser-Thr"/>
    <property type="match status" value="1"/>
</dbReference>
<evidence type="ECO:0000256" key="1">
    <source>
        <dbReference type="ARBA" id="ARBA00004167"/>
    </source>
</evidence>
<evidence type="ECO:0000256" key="6">
    <source>
        <dbReference type="ARBA" id="ARBA00023136"/>
    </source>
</evidence>
<keyword evidence="3 8" id="KW-0812">Transmembrane</keyword>
<evidence type="ECO:0000256" key="2">
    <source>
        <dbReference type="ARBA" id="ARBA00022614"/>
    </source>
</evidence>
<evidence type="ECO:0000256" key="3">
    <source>
        <dbReference type="ARBA" id="ARBA00022692"/>
    </source>
</evidence>
<dbReference type="InterPro" id="IPR017441">
    <property type="entry name" value="Protein_kinase_ATP_BS"/>
</dbReference>
<protein>
    <recommendedName>
        <fullName evidence="9">Protein kinase domain-containing protein</fullName>
    </recommendedName>
</protein>
<dbReference type="SUPFAM" id="SSF56112">
    <property type="entry name" value="Protein kinase-like (PK-like)"/>
    <property type="match status" value="1"/>
</dbReference>
<keyword evidence="6 8" id="KW-0472">Membrane</keyword>
<dbReference type="PROSITE" id="PS00107">
    <property type="entry name" value="PROTEIN_KINASE_ATP"/>
    <property type="match status" value="1"/>
</dbReference>
<gene>
    <name evidence="10" type="ORF">RJ640_025989</name>
</gene>
<reference evidence="10" key="1">
    <citation type="submission" date="2022-12" db="EMBL/GenBank/DDBJ databases">
        <title>Draft genome assemblies for two species of Escallonia (Escalloniales).</title>
        <authorList>
            <person name="Chanderbali A."/>
            <person name="Dervinis C."/>
            <person name="Anghel I."/>
            <person name="Soltis D."/>
            <person name="Soltis P."/>
            <person name="Zapata F."/>
        </authorList>
    </citation>
    <scope>NUCLEOTIDE SEQUENCE</scope>
    <source>
        <strain evidence="10">UCBG92.1500</strain>
        <tissue evidence="10">Leaf</tissue>
    </source>
</reference>
<keyword evidence="11" id="KW-1185">Reference proteome</keyword>
<dbReference type="InterPro" id="IPR001245">
    <property type="entry name" value="Ser-Thr/Tyr_kinase_cat_dom"/>
</dbReference>
<dbReference type="PROSITE" id="PS50011">
    <property type="entry name" value="PROTEIN_KINASE_DOM"/>
    <property type="match status" value="1"/>
</dbReference>
<organism evidence="10 11">
    <name type="scientific">Escallonia rubra</name>
    <dbReference type="NCBI Taxonomy" id="112253"/>
    <lineage>
        <taxon>Eukaryota</taxon>
        <taxon>Viridiplantae</taxon>
        <taxon>Streptophyta</taxon>
        <taxon>Embryophyta</taxon>
        <taxon>Tracheophyta</taxon>
        <taxon>Spermatophyta</taxon>
        <taxon>Magnoliopsida</taxon>
        <taxon>eudicotyledons</taxon>
        <taxon>Gunneridae</taxon>
        <taxon>Pentapetalae</taxon>
        <taxon>asterids</taxon>
        <taxon>campanulids</taxon>
        <taxon>Escalloniales</taxon>
        <taxon>Escalloniaceae</taxon>
        <taxon>Escallonia</taxon>
    </lineage>
</organism>
<keyword evidence="5 8" id="KW-1133">Transmembrane helix</keyword>
<dbReference type="InterPro" id="IPR051809">
    <property type="entry name" value="Plant_receptor-like_S/T_kinase"/>
</dbReference>
<evidence type="ECO:0000256" key="7">
    <source>
        <dbReference type="PROSITE-ProRule" id="PRU10141"/>
    </source>
</evidence>
<dbReference type="PANTHER" id="PTHR27008:SF585">
    <property type="entry name" value="PROTEIN KINASE DOMAIN-CONTAINING PROTEIN"/>
    <property type="match status" value="1"/>
</dbReference>
<feature type="domain" description="Protein kinase" evidence="9">
    <location>
        <begin position="524"/>
        <end position="734"/>
    </location>
</feature>
<dbReference type="SUPFAM" id="SSF52047">
    <property type="entry name" value="RNI-like"/>
    <property type="match status" value="1"/>
</dbReference>
<sequence>MKEIFDFVLDKTLLWDGRQVDCWMTLKRNKLIFRRLHKRVAALHLANMGLVGSIPPSIGNLSFLVSLDLSNNNFHGHLPDELDRLQRLEGVLPSFIGQKLPNLEQLLIGGNEFTGSLPVSITNASKLYKIDVISNHFSGIIPNSFGNLASLEELRLGDNNFIGEALSRELSFITSLTSCKKLKLLSFQLNPLNGTLSISIGNLSSSLEQISAAGRGIKGTIPNEIGNLSSLTYLSFFANDLIGAIPMTVKGMQKLQALDLSSNKIQGSIPQVLCYLSNLIILYLDVNELFGPVPTCSGNVTSLRYLYLGYNKLNSSMPASFGNLENLLEFNMTSNSLGGFLPSELVSLKVITSTDVSFNHISGNIPSSNSGLQNLVEFSLAHNRLEGPIHNNLSGMIPKSMIKLSNLIYFNVSFNSLSGEIPASGPFQNFTSQSFVSNEALRGATRFGVPPCITRMVTRSKTSRKVVLICVLSAVSLVVLVMTLVCVLTRHRKSKRAEHELDLQRTTLHRRIRYHELLVSTNGFSESNLLGSGSFGSAYRGVLSDGIVVAIKEKALKSFETECEVIRNIRHQNLTKVITSCSDLDFKAVVLKYISNGSLEKWLYSHNYFLDIMQRIWIRRICIHMVRSLQLWKMLMEMLTRKTPTDDMFAGDKNLKRWVKESLPDTMTEVMDANLLGQESEHYSAKLECVSSIMVLALECSAESPDQRINMNDVLEKLKKIRVKLEPTMTSYTI</sequence>
<dbReference type="PROSITE" id="PS51450">
    <property type="entry name" value="LRR"/>
    <property type="match status" value="1"/>
</dbReference>
<dbReference type="GO" id="GO:0016020">
    <property type="term" value="C:membrane"/>
    <property type="evidence" value="ECO:0007669"/>
    <property type="project" value="UniProtKB-SubCell"/>
</dbReference>
<dbReference type="Gene3D" id="1.10.510.10">
    <property type="entry name" value="Transferase(Phosphotransferase) domain 1"/>
    <property type="match status" value="1"/>
</dbReference>